<feature type="region of interest" description="Disordered" evidence="3">
    <location>
        <begin position="143"/>
        <end position="198"/>
    </location>
</feature>
<reference evidence="5 6" key="1">
    <citation type="submission" date="2019-06" db="EMBL/GenBank/DDBJ databases">
        <title>Genome Sequence of the Brown Rot Fungal Pathogen Monilinia laxa.</title>
        <authorList>
            <person name="De Miccolis Angelini R.M."/>
            <person name="Landi L."/>
            <person name="Abate D."/>
            <person name="Pollastro S."/>
            <person name="Romanazzi G."/>
            <person name="Faretra F."/>
        </authorList>
    </citation>
    <scope>NUCLEOTIDE SEQUENCE [LARGE SCALE GENOMIC DNA]</scope>
    <source>
        <strain evidence="5 6">Mlax316</strain>
    </source>
</reference>
<evidence type="ECO:0000256" key="1">
    <source>
        <dbReference type="ARBA" id="ARBA00022603"/>
    </source>
</evidence>
<dbReference type="InterPro" id="IPR003616">
    <property type="entry name" value="Post-SET_dom"/>
</dbReference>
<sequence>MKPDTPPNPSRKFLSPPSPHSPKWISPPCTPAPSATYATVQTSPTTHLNLNSDLLYINHSCTPSLIFDVENLTILVGPAGLRPGQDLTFFYPSTEWHMSQAFSCNCGTADCVGEISGAGQMKRSSLEGRWLSGYIRRLLEEREREDVKGGDEGQNIDGGKVNGAKTEINGEVGGEGENSGRRGITSREMSGEMGGDTL</sequence>
<dbReference type="PANTHER" id="PTHR12350">
    <property type="entry name" value="HISTONE-LYSINE N-METHYLTRANSFERASE-RELATED"/>
    <property type="match status" value="1"/>
</dbReference>
<dbReference type="InterPro" id="IPR053201">
    <property type="entry name" value="Flavunoidine_N-MTase"/>
</dbReference>
<evidence type="ECO:0000259" key="4">
    <source>
        <dbReference type="PROSITE" id="PS50868"/>
    </source>
</evidence>
<dbReference type="GO" id="GO:0032259">
    <property type="term" value="P:methylation"/>
    <property type="evidence" value="ECO:0007669"/>
    <property type="project" value="UniProtKB-KW"/>
</dbReference>
<comment type="caution">
    <text evidence="5">The sequence shown here is derived from an EMBL/GenBank/DDBJ whole genome shotgun (WGS) entry which is preliminary data.</text>
</comment>
<dbReference type="InterPro" id="IPR046341">
    <property type="entry name" value="SET_dom_sf"/>
</dbReference>
<dbReference type="PROSITE" id="PS50868">
    <property type="entry name" value="POST_SET"/>
    <property type="match status" value="1"/>
</dbReference>
<name>A0A5N6KIH8_MONLA</name>
<dbReference type="GO" id="GO:0008168">
    <property type="term" value="F:methyltransferase activity"/>
    <property type="evidence" value="ECO:0007669"/>
    <property type="project" value="UniProtKB-KW"/>
</dbReference>
<keyword evidence="2" id="KW-0808">Transferase</keyword>
<dbReference type="PANTHER" id="PTHR12350:SF19">
    <property type="entry name" value="SET DOMAIN-CONTAINING PROTEIN"/>
    <property type="match status" value="1"/>
</dbReference>
<organism evidence="5 6">
    <name type="scientific">Monilinia laxa</name>
    <name type="common">Brown rot fungus</name>
    <name type="synonym">Sclerotinia laxa</name>
    <dbReference type="NCBI Taxonomy" id="61186"/>
    <lineage>
        <taxon>Eukaryota</taxon>
        <taxon>Fungi</taxon>
        <taxon>Dikarya</taxon>
        <taxon>Ascomycota</taxon>
        <taxon>Pezizomycotina</taxon>
        <taxon>Leotiomycetes</taxon>
        <taxon>Helotiales</taxon>
        <taxon>Sclerotiniaceae</taxon>
        <taxon>Monilinia</taxon>
    </lineage>
</organism>
<dbReference type="EMBL" id="VIGI01000002">
    <property type="protein sequence ID" value="KAB8303049.1"/>
    <property type="molecule type" value="Genomic_DNA"/>
</dbReference>
<feature type="region of interest" description="Disordered" evidence="3">
    <location>
        <begin position="1"/>
        <end position="24"/>
    </location>
</feature>
<feature type="domain" description="Post-SET" evidence="4">
    <location>
        <begin position="100"/>
        <end position="116"/>
    </location>
</feature>
<protein>
    <recommendedName>
        <fullName evidence="4">Post-SET domain-containing protein</fullName>
    </recommendedName>
</protein>
<evidence type="ECO:0000256" key="2">
    <source>
        <dbReference type="ARBA" id="ARBA00022679"/>
    </source>
</evidence>
<evidence type="ECO:0000256" key="3">
    <source>
        <dbReference type="SAM" id="MobiDB-lite"/>
    </source>
</evidence>
<keyword evidence="1" id="KW-0489">Methyltransferase</keyword>
<keyword evidence="6" id="KW-1185">Reference proteome</keyword>
<accession>A0A5N6KIH8</accession>
<proteinExistence type="predicted"/>
<gene>
    <name evidence="5" type="ORF">EYC80_004503</name>
</gene>
<evidence type="ECO:0000313" key="6">
    <source>
        <dbReference type="Proteomes" id="UP000326757"/>
    </source>
</evidence>
<dbReference type="Gene3D" id="2.170.270.10">
    <property type="entry name" value="SET domain"/>
    <property type="match status" value="1"/>
</dbReference>
<dbReference type="SUPFAM" id="SSF82199">
    <property type="entry name" value="SET domain"/>
    <property type="match status" value="1"/>
</dbReference>
<dbReference type="AlphaFoldDB" id="A0A5N6KIH8"/>
<evidence type="ECO:0000313" key="5">
    <source>
        <dbReference type="EMBL" id="KAB8303049.1"/>
    </source>
</evidence>
<dbReference type="Proteomes" id="UP000326757">
    <property type="component" value="Unassembled WGS sequence"/>
</dbReference>
<dbReference type="OrthoDB" id="5984008at2759"/>